<feature type="transmembrane region" description="Helical" evidence="1">
    <location>
        <begin position="278"/>
        <end position="302"/>
    </location>
</feature>
<feature type="transmembrane region" description="Helical" evidence="1">
    <location>
        <begin position="254"/>
        <end position="272"/>
    </location>
</feature>
<keyword evidence="1" id="KW-1133">Transmembrane helix</keyword>
<dbReference type="PATRIC" id="fig|1502.174.peg.1379"/>
<feature type="transmembrane region" description="Helical" evidence="1">
    <location>
        <begin position="152"/>
        <end position="172"/>
    </location>
</feature>
<organism evidence="2 3">
    <name type="scientific">Clostridium perfringens</name>
    <dbReference type="NCBI Taxonomy" id="1502"/>
    <lineage>
        <taxon>Bacteria</taxon>
        <taxon>Bacillati</taxon>
        <taxon>Bacillota</taxon>
        <taxon>Clostridia</taxon>
        <taxon>Eubacteriales</taxon>
        <taxon>Clostridiaceae</taxon>
        <taxon>Clostridium</taxon>
    </lineage>
</organism>
<dbReference type="EMBL" id="LRPU01000066">
    <property type="protein sequence ID" value="KXA12426.1"/>
    <property type="molecule type" value="Genomic_DNA"/>
</dbReference>
<feature type="transmembrane region" description="Helical" evidence="1">
    <location>
        <begin position="322"/>
        <end position="342"/>
    </location>
</feature>
<evidence type="ECO:0008006" key="4">
    <source>
        <dbReference type="Google" id="ProtNLM"/>
    </source>
</evidence>
<dbReference type="AlphaFoldDB" id="A0A133N7Z4"/>
<gene>
    <name evidence="2" type="ORF">HMPREF3222_01364</name>
</gene>
<dbReference type="Proteomes" id="UP000070646">
    <property type="component" value="Unassembled WGS sequence"/>
</dbReference>
<keyword evidence="1" id="KW-0812">Transmembrane</keyword>
<feature type="transmembrane region" description="Helical" evidence="1">
    <location>
        <begin position="41"/>
        <end position="59"/>
    </location>
</feature>
<feature type="transmembrane region" description="Helical" evidence="1">
    <location>
        <begin position="88"/>
        <end position="108"/>
    </location>
</feature>
<evidence type="ECO:0000256" key="1">
    <source>
        <dbReference type="SAM" id="Phobius"/>
    </source>
</evidence>
<feature type="transmembrane region" description="Helical" evidence="1">
    <location>
        <begin position="225"/>
        <end position="242"/>
    </location>
</feature>
<proteinExistence type="predicted"/>
<comment type="caution">
    <text evidence="2">The sequence shown here is derived from an EMBL/GenBank/DDBJ whole genome shotgun (WGS) entry which is preliminary data.</text>
</comment>
<feature type="transmembrane region" description="Helical" evidence="1">
    <location>
        <begin position="120"/>
        <end position="146"/>
    </location>
</feature>
<accession>A0A133N7Z4</accession>
<keyword evidence="1" id="KW-0472">Membrane</keyword>
<reference evidence="2 3" key="1">
    <citation type="submission" date="2016-01" db="EMBL/GenBank/DDBJ databases">
        <authorList>
            <person name="Oliw E.H."/>
        </authorList>
    </citation>
    <scope>NUCLEOTIDE SEQUENCE [LARGE SCALE GENOMIC DNA]</scope>
    <source>
        <strain evidence="2 3">MJR7757A</strain>
    </source>
</reference>
<sequence>MKMFKNSIEIVVLFLTKYFWYDKINLKFLNKGCRNMKYKRYFISLLLILAMVSIAEITGEREIIFPEVAALVVGSWVLEKQPWKVSKLGLVGLMTLCSIVGVLIVRYVNLGLTMEVLIGLVFTGLILKLSKTTLVPIISACILPIVLRTETWVYPISVFILTILIVSIKYFIEDYGASEAVREEFKEEIVKLERNTSLRKKEFIRLLKIFITVGILTYFSVKFNITLLIAPPLIVAFIELTNEHCKFRQRSKSLLFLFIVVAILGFIFRIGFNEYLGMPLWLCTIFLLISLFICLEIFNMYFPPVAAIAVLPMLLTSKQVMFYPFQIAIGCFIFITIAMIFFREEKCIVDTFKN</sequence>
<name>A0A133N7Z4_CLOPF</name>
<evidence type="ECO:0000313" key="3">
    <source>
        <dbReference type="Proteomes" id="UP000070646"/>
    </source>
</evidence>
<protein>
    <recommendedName>
        <fullName evidence="4">FUSC family protein</fullName>
    </recommendedName>
</protein>
<evidence type="ECO:0000313" key="2">
    <source>
        <dbReference type="EMBL" id="KXA12426.1"/>
    </source>
</evidence>